<dbReference type="InParanoid" id="A0A059CVK2"/>
<dbReference type="eggNOG" id="ENOG502QS5Z">
    <property type="taxonomic scope" value="Eukaryota"/>
</dbReference>
<dbReference type="Pfam" id="PF09118">
    <property type="entry name" value="GO-like_E_set"/>
    <property type="match status" value="1"/>
</dbReference>
<feature type="domain" description="Glyoxal oxidase N-terminal" evidence="3">
    <location>
        <begin position="115"/>
        <end position="504"/>
    </location>
</feature>
<name>A0A059CVK2_EUCGR</name>
<accession>A0A059CVK2</accession>
<evidence type="ECO:0000256" key="1">
    <source>
        <dbReference type="ARBA" id="ARBA00022729"/>
    </source>
</evidence>
<dbReference type="InterPro" id="IPR009880">
    <property type="entry name" value="Glyoxal_oxidase_N"/>
</dbReference>
<dbReference type="EMBL" id="KK198755">
    <property type="protein sequence ID" value="KCW82397.1"/>
    <property type="molecule type" value="Genomic_DNA"/>
</dbReference>
<dbReference type="KEGG" id="egr:104440335"/>
<dbReference type="InterPro" id="IPR013783">
    <property type="entry name" value="Ig-like_fold"/>
</dbReference>
<dbReference type="InterPro" id="IPR014756">
    <property type="entry name" value="Ig_E-set"/>
</dbReference>
<evidence type="ECO:0008006" key="6">
    <source>
        <dbReference type="Google" id="ProtNLM"/>
    </source>
</evidence>
<evidence type="ECO:0000256" key="2">
    <source>
        <dbReference type="SAM" id="SignalP"/>
    </source>
</evidence>
<dbReference type="SUPFAM" id="SSF50965">
    <property type="entry name" value="Galactose oxidase, central domain"/>
    <property type="match status" value="1"/>
</dbReference>
<reference evidence="5" key="1">
    <citation type="submission" date="2013-07" db="EMBL/GenBank/DDBJ databases">
        <title>The genome of Eucalyptus grandis.</title>
        <authorList>
            <person name="Schmutz J."/>
            <person name="Hayes R."/>
            <person name="Myburg A."/>
            <person name="Tuskan G."/>
            <person name="Grattapaglia D."/>
            <person name="Rokhsar D.S."/>
        </authorList>
    </citation>
    <scope>NUCLEOTIDE SEQUENCE</scope>
    <source>
        <tissue evidence="5">Leaf extractions</tissue>
    </source>
</reference>
<evidence type="ECO:0000313" key="5">
    <source>
        <dbReference type="EMBL" id="KCW82397.1"/>
    </source>
</evidence>
<protein>
    <recommendedName>
        <fullName evidence="6">Galactose oxidase-like Early set domain-containing protein</fullName>
    </recommendedName>
</protein>
<dbReference type="Gramene" id="KCW82397">
    <property type="protein sequence ID" value="KCW82397"/>
    <property type="gene ID" value="EUGRSUZ_C03801"/>
</dbReference>
<dbReference type="SUPFAM" id="SSF81296">
    <property type="entry name" value="E set domains"/>
    <property type="match status" value="1"/>
</dbReference>
<dbReference type="Pfam" id="PF07250">
    <property type="entry name" value="Glyoxal_oxid_N"/>
    <property type="match status" value="1"/>
</dbReference>
<dbReference type="Gene3D" id="2.130.10.80">
    <property type="entry name" value="Galactose oxidase/kelch, beta-propeller"/>
    <property type="match status" value="1"/>
</dbReference>
<feature type="chain" id="PRO_5001574825" description="Galactose oxidase-like Early set domain-containing protein" evidence="2">
    <location>
        <begin position="26"/>
        <end position="621"/>
    </location>
</feature>
<dbReference type="PANTHER" id="PTHR32208">
    <property type="entry name" value="SECRETED PROTEIN-RELATED"/>
    <property type="match status" value="1"/>
</dbReference>
<dbReference type="AlphaFoldDB" id="A0A059CVK2"/>
<evidence type="ECO:0000259" key="3">
    <source>
        <dbReference type="Pfam" id="PF07250"/>
    </source>
</evidence>
<feature type="domain" description="Galactose oxidase-like Early set" evidence="4">
    <location>
        <begin position="513"/>
        <end position="620"/>
    </location>
</feature>
<dbReference type="InterPro" id="IPR037293">
    <property type="entry name" value="Gal_Oxidase_central_sf"/>
</dbReference>
<keyword evidence="1 2" id="KW-0732">Signal</keyword>
<dbReference type="InterPro" id="IPR015202">
    <property type="entry name" value="GO-like_E_set"/>
</dbReference>
<evidence type="ECO:0000259" key="4">
    <source>
        <dbReference type="Pfam" id="PF09118"/>
    </source>
</evidence>
<dbReference type="CDD" id="cd02851">
    <property type="entry name" value="E_set_GO_C"/>
    <property type="match status" value="1"/>
</dbReference>
<dbReference type="STRING" id="71139.A0A059CVK2"/>
<dbReference type="PANTHER" id="PTHR32208:SF93">
    <property type="entry name" value="ALDEHYDE OXIDASE GLOX1"/>
    <property type="match status" value="1"/>
</dbReference>
<dbReference type="OrthoDB" id="2019572at2759"/>
<dbReference type="OMA" id="NKPNPGQ"/>
<dbReference type="InterPro" id="IPR011043">
    <property type="entry name" value="Gal_Oxase/kelch_b-propeller"/>
</dbReference>
<organism evidence="5">
    <name type="scientific">Eucalyptus grandis</name>
    <name type="common">Flooded gum</name>
    <dbReference type="NCBI Taxonomy" id="71139"/>
    <lineage>
        <taxon>Eukaryota</taxon>
        <taxon>Viridiplantae</taxon>
        <taxon>Streptophyta</taxon>
        <taxon>Embryophyta</taxon>
        <taxon>Tracheophyta</taxon>
        <taxon>Spermatophyta</taxon>
        <taxon>Magnoliopsida</taxon>
        <taxon>eudicotyledons</taxon>
        <taxon>Gunneridae</taxon>
        <taxon>Pentapetalae</taxon>
        <taxon>rosids</taxon>
        <taxon>malvids</taxon>
        <taxon>Myrtales</taxon>
        <taxon>Myrtaceae</taxon>
        <taxon>Myrtoideae</taxon>
        <taxon>Eucalypteae</taxon>
        <taxon>Eucalyptus</taxon>
    </lineage>
</organism>
<dbReference type="Gene3D" id="2.60.40.10">
    <property type="entry name" value="Immunoglobulins"/>
    <property type="match status" value="1"/>
</dbReference>
<sequence>MAIALLPVRALCLLPLLFLSAHSQALPFRGGFLGRLYAAENPDGVGLRNAIEGNDGGVAGDEGDQTEVIDTDPAFGPLIFGSEFGNGGGGLKAAEESEFEGKWELVLEDSGVSAMHMQLLPNNKALIFDSTVLGPSKMLLPKGTPCPVRPNAKEPDCWAHANIYDIETGALRPLTIITDPWCSSGGLGADGNFVSTGGFDAGSKSVRFLGLCDNCDWQDTPNVLGDGRWYSTQTKLEDGAFVVMGGRRSYSYEFVTVGNQISSKTTYSRFLDETTDLDENNLYPFVNLLPDGTLFVFANSRSIILDARNNKVVRELPRLIGGSRSYPASGMSALLPMKLKNHVDSRRVKAEVIVCGGAKPKAYRAVEKNQTFMPALRDCARLVVTDPNAQWKKEAMPSRRVMGDMLILPTGDLLILNGAAKGTSAWNFAEDPNLVPVLYSPEKPAGKRFRELKAATIPRMYHAVSMVLPDGRILVGGSNTNPTYTFTGVKFPTEMRLEKFSPHYLDPALQHLRPEIVAELTDKKMRYNRSFYVKFRVNSNGRKVSKKDVMVTMYAPPFTTHGYSMNQRLLQLPNTVLRKEGDVYHLDTKAPPSGTIAPPGDYLVFVVHRGVPSVGMWARIQ</sequence>
<proteinExistence type="predicted"/>
<gene>
    <name evidence="5" type="ORF">EUGRSUZ_C03801</name>
</gene>
<feature type="signal peptide" evidence="2">
    <location>
        <begin position="1"/>
        <end position="25"/>
    </location>
</feature>
<dbReference type="FunCoup" id="A0A059CVK2">
    <property type="interactions" value="4"/>
</dbReference>